<dbReference type="EMBL" id="LXTC01000008">
    <property type="protein sequence ID" value="OBA18959.1"/>
    <property type="molecule type" value="Genomic_DNA"/>
</dbReference>
<accession>A0A1A0H4F7</accession>
<dbReference type="RefSeq" id="XP_018709494.1">
    <property type="nucleotide sequence ID" value="XM_018854417.1"/>
</dbReference>
<gene>
    <name evidence="2" type="ORF">METBIDRAFT_13723</name>
</gene>
<keyword evidence="3" id="KW-1185">Reference proteome</keyword>
<evidence type="ECO:0000313" key="3">
    <source>
        <dbReference type="Proteomes" id="UP000092555"/>
    </source>
</evidence>
<evidence type="ECO:0000256" key="1">
    <source>
        <dbReference type="SAM" id="MobiDB-lite"/>
    </source>
</evidence>
<dbReference type="GeneID" id="30027393"/>
<dbReference type="OrthoDB" id="4084909at2759"/>
<organism evidence="2 3">
    <name type="scientific">Metschnikowia bicuspidata var. bicuspidata NRRL YB-4993</name>
    <dbReference type="NCBI Taxonomy" id="869754"/>
    <lineage>
        <taxon>Eukaryota</taxon>
        <taxon>Fungi</taxon>
        <taxon>Dikarya</taxon>
        <taxon>Ascomycota</taxon>
        <taxon>Saccharomycotina</taxon>
        <taxon>Pichiomycetes</taxon>
        <taxon>Metschnikowiaceae</taxon>
        <taxon>Metschnikowia</taxon>
    </lineage>
</organism>
<sequence length="231" mass="26275">MGLTSDALLNRIAALELHVGIGEHWTKSAKPPLAEDKSLVSRLANLQAKVDRIFIENPELHGLQEIIQTYREDPDNYHPSVLNTTESHQNSDTVINEPRDPEDSVQVRGGFSLDETTMVNAEKQELILISYPTIIECYNLLSQFHLMDIPTLSTELTEKLSLTRLSSERLTCQTIAWQFHLLVVKSIIVIEEFAAMIKHQTLISQSIAKRMQILASKISSLERKRQLENKY</sequence>
<feature type="compositionally biased region" description="Polar residues" evidence="1">
    <location>
        <begin position="82"/>
        <end position="94"/>
    </location>
</feature>
<protein>
    <submittedName>
        <fullName evidence="2">Uncharacterized protein</fullName>
    </submittedName>
</protein>
<feature type="region of interest" description="Disordered" evidence="1">
    <location>
        <begin position="82"/>
        <end position="102"/>
    </location>
</feature>
<name>A0A1A0H4F7_9ASCO</name>
<proteinExistence type="predicted"/>
<comment type="caution">
    <text evidence="2">The sequence shown here is derived from an EMBL/GenBank/DDBJ whole genome shotgun (WGS) entry which is preliminary data.</text>
</comment>
<dbReference type="AlphaFoldDB" id="A0A1A0H4F7"/>
<evidence type="ECO:0000313" key="2">
    <source>
        <dbReference type="EMBL" id="OBA18959.1"/>
    </source>
</evidence>
<reference evidence="2 3" key="1">
    <citation type="submission" date="2016-05" db="EMBL/GenBank/DDBJ databases">
        <title>Comparative genomics of biotechnologically important yeasts.</title>
        <authorList>
            <consortium name="DOE Joint Genome Institute"/>
            <person name="Riley R."/>
            <person name="Haridas S."/>
            <person name="Wolfe K.H."/>
            <person name="Lopes M.R."/>
            <person name="Hittinger C.T."/>
            <person name="Goker M."/>
            <person name="Salamov A."/>
            <person name="Wisecaver J."/>
            <person name="Long T.M."/>
            <person name="Aerts A.L."/>
            <person name="Barry K."/>
            <person name="Choi C."/>
            <person name="Clum A."/>
            <person name="Coughlan A.Y."/>
            <person name="Deshpande S."/>
            <person name="Douglass A.P."/>
            <person name="Hanson S.J."/>
            <person name="Klenk H.-P."/>
            <person name="LaButti K."/>
            <person name="Lapidus A."/>
            <person name="Lindquist E."/>
            <person name="Lipzen A."/>
            <person name="Meier-kolthoff J.P."/>
            <person name="Ohm R.A."/>
            <person name="Otillar R.P."/>
            <person name="Pangilinan J."/>
            <person name="Peng Y."/>
            <person name="Rokas A."/>
            <person name="Rosa C.A."/>
            <person name="Scheuner C."/>
            <person name="Sibirny A.A."/>
            <person name="Slot J.C."/>
            <person name="Stielow J.B."/>
            <person name="Sun H."/>
            <person name="Kurtzman C.P."/>
            <person name="Blackwell M."/>
            <person name="Grigoriev I.V."/>
            <person name="Jeffries T.W."/>
        </authorList>
    </citation>
    <scope>NUCLEOTIDE SEQUENCE [LARGE SCALE GENOMIC DNA]</scope>
    <source>
        <strain evidence="2 3">NRRL YB-4993</strain>
    </source>
</reference>
<dbReference type="Proteomes" id="UP000092555">
    <property type="component" value="Unassembled WGS sequence"/>
</dbReference>